<dbReference type="InterPro" id="IPR016024">
    <property type="entry name" value="ARM-type_fold"/>
</dbReference>
<accession>A0A8J2MTB7</accession>
<feature type="domain" description="Zer-1-like leucine-rich repeats region" evidence="9">
    <location>
        <begin position="194"/>
        <end position="335"/>
    </location>
</feature>
<proteinExistence type="inferred from homology"/>
<comment type="caution">
    <text evidence="10">The sequence shown here is derived from an EMBL/GenBank/DDBJ whole genome shotgun (WGS) entry which is preliminary data.</text>
</comment>
<keyword evidence="3" id="KW-0677">Repeat</keyword>
<feature type="compositionally biased region" description="Acidic residues" evidence="7">
    <location>
        <begin position="1344"/>
        <end position="1354"/>
    </location>
</feature>
<evidence type="ECO:0000256" key="4">
    <source>
        <dbReference type="ARBA" id="ARBA00022786"/>
    </source>
</evidence>
<dbReference type="PANTHER" id="PTHR12904:SF23">
    <property type="entry name" value="PROTEIN ZER-1 HOMOLOG"/>
    <property type="match status" value="1"/>
</dbReference>
<feature type="region of interest" description="Disordered" evidence="7">
    <location>
        <begin position="1311"/>
        <end position="1379"/>
    </location>
</feature>
<feature type="compositionally biased region" description="Acidic residues" evidence="7">
    <location>
        <begin position="1318"/>
        <end position="1329"/>
    </location>
</feature>
<feature type="compositionally biased region" description="Low complexity" evidence="7">
    <location>
        <begin position="1477"/>
        <end position="1493"/>
    </location>
</feature>
<dbReference type="SUPFAM" id="SSF48371">
    <property type="entry name" value="ARM repeat"/>
    <property type="match status" value="1"/>
</dbReference>
<evidence type="ECO:0000313" key="11">
    <source>
        <dbReference type="Proteomes" id="UP000786811"/>
    </source>
</evidence>
<evidence type="ECO:0000259" key="8">
    <source>
        <dbReference type="Pfam" id="PF22964"/>
    </source>
</evidence>
<feature type="region of interest" description="Disordered" evidence="7">
    <location>
        <begin position="792"/>
        <end position="993"/>
    </location>
</feature>
<dbReference type="GO" id="GO:0031462">
    <property type="term" value="C:Cul2-RING ubiquitin ligase complex"/>
    <property type="evidence" value="ECO:0007669"/>
    <property type="project" value="TreeGrafter"/>
</dbReference>
<dbReference type="SUPFAM" id="SSF52047">
    <property type="entry name" value="RNI-like"/>
    <property type="match status" value="1"/>
</dbReference>
<feature type="compositionally biased region" description="Acidic residues" evidence="7">
    <location>
        <begin position="1065"/>
        <end position="1082"/>
    </location>
</feature>
<feature type="compositionally biased region" description="Low complexity" evidence="7">
    <location>
        <begin position="837"/>
        <end position="848"/>
    </location>
</feature>
<feature type="compositionally biased region" description="Gly residues" evidence="7">
    <location>
        <begin position="801"/>
        <end position="815"/>
    </location>
</feature>
<feature type="compositionally biased region" description="Polar residues" evidence="7">
    <location>
        <begin position="895"/>
        <end position="907"/>
    </location>
</feature>
<organism evidence="10 11">
    <name type="scientific">Cotesia congregata</name>
    <name type="common">Parasitoid wasp</name>
    <name type="synonym">Apanteles congregatus</name>
    <dbReference type="NCBI Taxonomy" id="51543"/>
    <lineage>
        <taxon>Eukaryota</taxon>
        <taxon>Metazoa</taxon>
        <taxon>Ecdysozoa</taxon>
        <taxon>Arthropoda</taxon>
        <taxon>Hexapoda</taxon>
        <taxon>Insecta</taxon>
        <taxon>Pterygota</taxon>
        <taxon>Neoptera</taxon>
        <taxon>Endopterygota</taxon>
        <taxon>Hymenoptera</taxon>
        <taxon>Apocrita</taxon>
        <taxon>Ichneumonoidea</taxon>
        <taxon>Braconidae</taxon>
        <taxon>Microgastrinae</taxon>
        <taxon>Cotesia</taxon>
    </lineage>
</organism>
<feature type="compositionally biased region" description="Basic and acidic residues" evidence="7">
    <location>
        <begin position="1041"/>
        <end position="1061"/>
    </location>
</feature>
<feature type="compositionally biased region" description="Basic and acidic residues" evidence="7">
    <location>
        <begin position="1149"/>
        <end position="1172"/>
    </location>
</feature>
<feature type="compositionally biased region" description="Basic and acidic residues" evidence="7">
    <location>
        <begin position="1099"/>
        <end position="1137"/>
    </location>
</feature>
<dbReference type="PANTHER" id="PTHR12904">
    <property type="match status" value="1"/>
</dbReference>
<dbReference type="InterPro" id="IPR032675">
    <property type="entry name" value="LRR_dom_sf"/>
</dbReference>
<feature type="domain" description="Protein zer-1 homolog-like C-terminal" evidence="8">
    <location>
        <begin position="403"/>
        <end position="744"/>
    </location>
</feature>
<feature type="compositionally biased region" description="Basic and acidic residues" evidence="7">
    <location>
        <begin position="1533"/>
        <end position="1604"/>
    </location>
</feature>
<feature type="compositionally biased region" description="Basic and acidic residues" evidence="7">
    <location>
        <begin position="849"/>
        <end position="866"/>
    </location>
</feature>
<evidence type="ECO:0000256" key="7">
    <source>
        <dbReference type="SAM" id="MobiDB-lite"/>
    </source>
</evidence>
<feature type="region of interest" description="Disordered" evidence="7">
    <location>
        <begin position="1441"/>
        <end position="1604"/>
    </location>
</feature>
<feature type="compositionally biased region" description="Low complexity" evidence="7">
    <location>
        <begin position="1446"/>
        <end position="1459"/>
    </location>
</feature>
<dbReference type="OrthoDB" id="5783533at2759"/>
<keyword evidence="11" id="KW-1185">Reference proteome</keyword>
<comment type="similarity">
    <text evidence="1">Belongs to the zyg-11 family.</text>
</comment>
<reference evidence="10" key="1">
    <citation type="submission" date="2021-04" db="EMBL/GenBank/DDBJ databases">
        <authorList>
            <person name="Chebbi M.A.C M."/>
        </authorList>
    </citation>
    <scope>NUCLEOTIDE SEQUENCE</scope>
</reference>
<keyword evidence="4" id="KW-0833">Ubl conjugation pathway</keyword>
<dbReference type="InterPro" id="IPR056845">
    <property type="entry name" value="LRR_Zer-1"/>
</dbReference>
<dbReference type="Gene3D" id="1.25.10.10">
    <property type="entry name" value="Leucine-rich Repeat Variant"/>
    <property type="match status" value="1"/>
</dbReference>
<evidence type="ECO:0000256" key="6">
    <source>
        <dbReference type="ARBA" id="ARBA00081214"/>
    </source>
</evidence>
<feature type="compositionally biased region" description="Polar residues" evidence="7">
    <location>
        <begin position="1460"/>
        <end position="1476"/>
    </location>
</feature>
<gene>
    <name evidence="10" type="ORF">HICCMSTLAB_LOCUS9346</name>
</gene>
<feature type="compositionally biased region" description="Basic and acidic residues" evidence="7">
    <location>
        <begin position="1355"/>
        <end position="1374"/>
    </location>
</feature>
<name>A0A8J2MTB7_COTCN</name>
<evidence type="ECO:0000256" key="3">
    <source>
        <dbReference type="ARBA" id="ARBA00022737"/>
    </source>
</evidence>
<feature type="compositionally biased region" description="Acidic residues" evidence="7">
    <location>
        <begin position="1138"/>
        <end position="1148"/>
    </location>
</feature>
<sequence length="1604" mass="181953">MAHFESIFNSKQYVGPESLAELCFKTICNNLDIISTVDKRGYRTLIRGLVLPSEICDKIIEFAQKCDSTASIDDGFINIFADTIATRLKNVKINHSNILDTSVAVLANHQLLHLSFNDCCDLTKSSIEFINNNSKHLQSLSFRSCPQIYPTDLTGVIDPSPINYCKRGYLFNAPNLKHLALEHVQIAPEHYVILLSGLSNLTHLDLSNAVNIGNFEFVSSTPNLVSLCLYNVKVNENPSAFVANVIQLKKLRHLDISHANHKNAFFHKPNQVLSDLVEGLPNLTSLDIGGTNLAGRGVAERPLISNSTKVYAMCDIQGLACRVNNPLQFLGLYGTHGEACRRYDIPAKIIAGNANDEQILIAARVCMDNKQDLLQKVLNDLYHVFRYESCERMDQALYIVLEAMEKHLNERHIQISGSATLFYIVKTKEKSVLVSKMKRRIIGALLAGMNAHKDEETMMRNGCLALCQFRIPQDVMWNYETLVKVLLHSTRHAESEGFVQRIGIYLLNSLACQVEGKKKRLLGNLGCVETMLELVRYRVECELHDDVLEVAWSTMWNMTDETPINCQRFLDEQGMRLFLKCVEKYPSKEELLRNMMGLLGNVAEVDYLRPHLMQQQYVSVFSNLLEYDRDGIEVSYNATGILAHMASDGVEAWTIDQPTRNEVLERMVEAIERWNLSSQRNINYRSFLPLLRLLDVYHTPQCQHWAYCSLVESEGGIDKLKKLLDDDRPYNRIKDLALSVIINCGPNKIRGDQQETLQSSSEYIIRTLKSSTKSIPVSLTVTMSHAYNKYSMSSRGRGFSSRGGGGSSSYRGRGGSNWETSSNGSNMSRGGYGSSRGGRFNKYSSQSYDSRKSYSNRDDHRSSSDRKRVRNDSYQGESSSSQRYNPSYGSSSSSTAYNENKRSSSSAAAYEDKRQSERGSSYHRSDERHSSTSRNYAAPPPPRISDMAPPSQRYNSSNRGGGRLSRQSSNYRGRGISTRSRGGTFRAGSSRSDLILSRKRALTSALEYRRKLLSSRSREYIQRVRLASSKIRRSGTRISGSKKESGTGSSLKDKDRVDKALNDAYSDEDDDDEDKDAEENWGADEKEPHSDDEQDNNEEENKSKDEKRKKDKSERKNDEHEELKDGEIKREEDHDKLENEEETEGDEEKDVKVKEESREPDDTPNSRREGGRRFIKLNCPHCSHRSVTFKDYSLHLYSGRHNTAMRRIAARHKASLARMRVLQRQEQRRHEAREAARGTLPSRTMFCQICKLNYRSLKAVHHASESHRQIKRFLTPFCRVCRMQFRSPMLFETHTCSLDHIKRKSVIDEKKTAGNAEADGDSSAMEDDDKDHNLDNFMTLDSVGDVDAEEDEESMEKKKKEKIETESPAEPEKKPKQKQTIKVGVEYIKTIQVQFCDLCKVYLPRNENSERALALHCSTRSHLKRYVRDNDDKLLRRQAERIHLQTSTTTTNNVTNSTNPSENAKASTTNAQPLTTSISNVSGNSEISVESSVGSGGNCPESEPHQNSSEADPPMSPSKQDKPQEDDDDYQNDGDKLWDDVDKDLGDILREVEPGKSSDDEDTRYDRFKNTDKKAQHNKDKNSEEAEDNNKKNEIKVKVEIAED</sequence>
<dbReference type="EMBL" id="CAJNRD030001122">
    <property type="protein sequence ID" value="CAG5100024.1"/>
    <property type="molecule type" value="Genomic_DNA"/>
</dbReference>
<dbReference type="Proteomes" id="UP000786811">
    <property type="component" value="Unassembled WGS sequence"/>
</dbReference>
<keyword evidence="2" id="KW-0433">Leucine-rich repeat</keyword>
<dbReference type="Pfam" id="PF25013">
    <property type="entry name" value="LRR_Zer-1"/>
    <property type="match status" value="1"/>
</dbReference>
<protein>
    <recommendedName>
        <fullName evidence="5">Protein zer-1 homolog</fullName>
    </recommendedName>
    <alternativeName>
        <fullName evidence="6">Zyg-11 homolog B-like protein</fullName>
    </alternativeName>
</protein>
<evidence type="ECO:0000256" key="2">
    <source>
        <dbReference type="ARBA" id="ARBA00022614"/>
    </source>
</evidence>
<dbReference type="InterPro" id="IPR051341">
    <property type="entry name" value="Zyg-11_UBL_adapter"/>
</dbReference>
<dbReference type="FunFam" id="1.25.10.10:FF:000111">
    <property type="entry name" value="Protein zer-1 homolog"/>
    <property type="match status" value="1"/>
</dbReference>
<evidence type="ECO:0000256" key="1">
    <source>
        <dbReference type="ARBA" id="ARBA00009420"/>
    </source>
</evidence>
<dbReference type="Gene3D" id="3.80.10.10">
    <property type="entry name" value="Ribonuclease Inhibitor"/>
    <property type="match status" value="1"/>
</dbReference>
<dbReference type="Pfam" id="PF22964">
    <property type="entry name" value="ZER1-like_2nd"/>
    <property type="match status" value="1"/>
</dbReference>
<dbReference type="InterPro" id="IPR055142">
    <property type="entry name" value="ZER1-like_C"/>
</dbReference>
<evidence type="ECO:0000256" key="5">
    <source>
        <dbReference type="ARBA" id="ARBA00067612"/>
    </source>
</evidence>
<feature type="compositionally biased region" description="Low complexity" evidence="7">
    <location>
        <begin position="972"/>
        <end position="984"/>
    </location>
</feature>
<feature type="region of interest" description="Disordered" evidence="7">
    <location>
        <begin position="1029"/>
        <end position="1172"/>
    </location>
</feature>
<evidence type="ECO:0000259" key="9">
    <source>
        <dbReference type="Pfam" id="PF25013"/>
    </source>
</evidence>
<evidence type="ECO:0000313" key="10">
    <source>
        <dbReference type="EMBL" id="CAG5100024.1"/>
    </source>
</evidence>
<dbReference type="InterPro" id="IPR011989">
    <property type="entry name" value="ARM-like"/>
</dbReference>
<feature type="compositionally biased region" description="Low complexity" evidence="7">
    <location>
        <begin position="878"/>
        <end position="894"/>
    </location>
</feature>